<dbReference type="RefSeq" id="XP_013324214.1">
    <property type="nucleotide sequence ID" value="XM_013468760.1"/>
</dbReference>
<accession>A0A0F4YH60</accession>
<protein>
    <submittedName>
        <fullName evidence="1">Uncharacterized protein</fullName>
    </submittedName>
</protein>
<dbReference type="Proteomes" id="UP000053958">
    <property type="component" value="Unassembled WGS sequence"/>
</dbReference>
<keyword evidence="2" id="KW-1185">Reference proteome</keyword>
<evidence type="ECO:0000313" key="1">
    <source>
        <dbReference type="EMBL" id="KKA17602.1"/>
    </source>
</evidence>
<sequence>MRRRCSWPKRSVRKQYKRTPGRRCTPCSLVRLLLNCSLALRQRQLACGHGSCVLADRRCGPEAPAGARPVDGAAGVFPEPARRRYRDVCVLGRFALRLQPGCF</sequence>
<dbReference type="EMBL" id="LASV01000603">
    <property type="protein sequence ID" value="KKA17602.1"/>
    <property type="molecule type" value="Genomic_DNA"/>
</dbReference>
<comment type="caution">
    <text evidence="1">The sequence shown here is derived from an EMBL/GenBank/DDBJ whole genome shotgun (WGS) entry which is preliminary data.</text>
</comment>
<dbReference type="GeneID" id="25320719"/>
<proteinExistence type="predicted"/>
<name>A0A0F4YH60_RASE3</name>
<reference evidence="1 2" key="1">
    <citation type="submission" date="2015-04" db="EMBL/GenBank/DDBJ databases">
        <authorList>
            <person name="Heijne W.H."/>
            <person name="Fedorova N.D."/>
            <person name="Nierman W.C."/>
            <person name="Vollebregt A.W."/>
            <person name="Zhao Z."/>
            <person name="Wu L."/>
            <person name="Kumar M."/>
            <person name="Stam H."/>
            <person name="van den Berg M.A."/>
            <person name="Pel H.J."/>
        </authorList>
    </citation>
    <scope>NUCLEOTIDE SEQUENCE [LARGE SCALE GENOMIC DNA]</scope>
    <source>
        <strain evidence="1 2">CBS 393.64</strain>
    </source>
</reference>
<dbReference type="AlphaFoldDB" id="A0A0F4YH60"/>
<evidence type="ECO:0000313" key="2">
    <source>
        <dbReference type="Proteomes" id="UP000053958"/>
    </source>
</evidence>
<organism evidence="1 2">
    <name type="scientific">Rasamsonia emersonii (strain ATCC 16479 / CBS 393.64 / IMI 116815)</name>
    <dbReference type="NCBI Taxonomy" id="1408163"/>
    <lineage>
        <taxon>Eukaryota</taxon>
        <taxon>Fungi</taxon>
        <taxon>Dikarya</taxon>
        <taxon>Ascomycota</taxon>
        <taxon>Pezizomycotina</taxon>
        <taxon>Eurotiomycetes</taxon>
        <taxon>Eurotiomycetidae</taxon>
        <taxon>Eurotiales</taxon>
        <taxon>Trichocomaceae</taxon>
        <taxon>Rasamsonia</taxon>
    </lineage>
</organism>
<gene>
    <name evidence="1" type="ORF">T310_8461</name>
</gene>